<dbReference type="OrthoDB" id="229248at2157"/>
<dbReference type="EMBL" id="CP058909">
    <property type="protein sequence ID" value="QLH82953.1"/>
    <property type="molecule type" value="Genomic_DNA"/>
</dbReference>
<dbReference type="RefSeq" id="WP_179918011.1">
    <property type="nucleotide sequence ID" value="NZ_CP058909.1"/>
</dbReference>
<evidence type="ECO:0008006" key="4">
    <source>
        <dbReference type="Google" id="ProtNLM"/>
    </source>
</evidence>
<evidence type="ECO:0000256" key="1">
    <source>
        <dbReference type="SAM" id="MobiDB-lite"/>
    </source>
</evidence>
<evidence type="ECO:0000313" key="2">
    <source>
        <dbReference type="EMBL" id="QLH82953.1"/>
    </source>
</evidence>
<feature type="compositionally biased region" description="Basic and acidic residues" evidence="1">
    <location>
        <begin position="30"/>
        <end position="44"/>
    </location>
</feature>
<sequence>MRRKFQGTDRGKRVVADDGTAVGTIVRTDGDRASVLLDPERSEPGDPTGEAGSRTTVTIDRRGVAESTNDRVQLAEGAEPTDARRHA</sequence>
<dbReference type="GeneID" id="56084034"/>
<gene>
    <name evidence="2" type="ORF">HZS54_15555</name>
</gene>
<evidence type="ECO:0000313" key="3">
    <source>
        <dbReference type="Proteomes" id="UP000509346"/>
    </source>
</evidence>
<dbReference type="Proteomes" id="UP000509346">
    <property type="component" value="Chromosome"/>
</dbReference>
<name>A0A7D5TCC4_9EURY</name>
<organism evidence="2 3">
    <name type="scientific">Halosimplex pelagicum</name>
    <dbReference type="NCBI Taxonomy" id="869886"/>
    <lineage>
        <taxon>Archaea</taxon>
        <taxon>Methanobacteriati</taxon>
        <taxon>Methanobacteriota</taxon>
        <taxon>Stenosarchaea group</taxon>
        <taxon>Halobacteria</taxon>
        <taxon>Halobacteriales</taxon>
        <taxon>Haloarculaceae</taxon>
        <taxon>Halosimplex</taxon>
    </lineage>
</organism>
<feature type="region of interest" description="Disordered" evidence="1">
    <location>
        <begin position="30"/>
        <end position="87"/>
    </location>
</feature>
<keyword evidence="3" id="KW-1185">Reference proteome</keyword>
<accession>A0A7D5TCC4</accession>
<dbReference type="AlphaFoldDB" id="A0A7D5TCC4"/>
<reference evidence="2 3" key="1">
    <citation type="submission" date="2020-07" db="EMBL/GenBank/DDBJ databases">
        <title>Halosimplex litoreum sp. nov. and Halosimplex rubrum sp. nov., isolated from different salt environments.</title>
        <authorList>
            <person name="Cui H."/>
        </authorList>
    </citation>
    <scope>NUCLEOTIDE SEQUENCE [LARGE SCALE GENOMIC DNA]</scope>
    <source>
        <strain evidence="2 3">R2</strain>
    </source>
</reference>
<dbReference type="KEGG" id="hpel:HZS54_15555"/>
<proteinExistence type="predicted"/>
<protein>
    <recommendedName>
        <fullName evidence="4">DUF2171 domain-containing protein</fullName>
    </recommendedName>
</protein>